<evidence type="ECO:0000256" key="3">
    <source>
        <dbReference type="ARBA" id="ARBA00023163"/>
    </source>
</evidence>
<gene>
    <name evidence="5" type="ORF">DXN04_12340</name>
</gene>
<keyword evidence="1" id="KW-0805">Transcription regulation</keyword>
<protein>
    <submittedName>
        <fullName evidence="5">AraC family transcriptional regulator</fullName>
    </submittedName>
</protein>
<feature type="domain" description="HTH araC/xylS-type" evidence="4">
    <location>
        <begin position="186"/>
        <end position="284"/>
    </location>
</feature>
<dbReference type="SMART" id="SM00342">
    <property type="entry name" value="HTH_ARAC"/>
    <property type="match status" value="1"/>
</dbReference>
<dbReference type="PANTHER" id="PTHR43280">
    <property type="entry name" value="ARAC-FAMILY TRANSCRIPTIONAL REGULATOR"/>
    <property type="match status" value="1"/>
</dbReference>
<dbReference type="GO" id="GO:0043565">
    <property type="term" value="F:sequence-specific DNA binding"/>
    <property type="evidence" value="ECO:0007669"/>
    <property type="project" value="InterPro"/>
</dbReference>
<dbReference type="InterPro" id="IPR014710">
    <property type="entry name" value="RmlC-like_jellyroll"/>
</dbReference>
<dbReference type="SUPFAM" id="SSF46689">
    <property type="entry name" value="Homeodomain-like"/>
    <property type="match status" value="1"/>
</dbReference>
<dbReference type="InterPro" id="IPR020449">
    <property type="entry name" value="Tscrpt_reg_AraC-type_HTH"/>
</dbReference>
<evidence type="ECO:0000256" key="1">
    <source>
        <dbReference type="ARBA" id="ARBA00023015"/>
    </source>
</evidence>
<dbReference type="GO" id="GO:0003700">
    <property type="term" value="F:DNA-binding transcription factor activity"/>
    <property type="evidence" value="ECO:0007669"/>
    <property type="project" value="InterPro"/>
</dbReference>
<keyword evidence="2" id="KW-0238">DNA-binding</keyword>
<reference evidence="5 6" key="1">
    <citation type="submission" date="2018-08" db="EMBL/GenBank/DDBJ databases">
        <title>Chitinophaga sp. K20C18050901, a novel bacterium isolated from forest soil.</title>
        <authorList>
            <person name="Wang C."/>
        </authorList>
    </citation>
    <scope>NUCLEOTIDE SEQUENCE [LARGE SCALE GENOMIC DNA]</scope>
    <source>
        <strain evidence="5 6">K20C18050901</strain>
    </source>
</reference>
<evidence type="ECO:0000313" key="6">
    <source>
        <dbReference type="Proteomes" id="UP000261174"/>
    </source>
</evidence>
<dbReference type="RefSeq" id="WP_116853666.1">
    <property type="nucleotide sequence ID" value="NZ_QTJV01000004.1"/>
</dbReference>
<keyword evidence="6" id="KW-1185">Reference proteome</keyword>
<dbReference type="InterPro" id="IPR018060">
    <property type="entry name" value="HTH_AraC"/>
</dbReference>
<dbReference type="Pfam" id="PF12833">
    <property type="entry name" value="HTH_18"/>
    <property type="match status" value="1"/>
</dbReference>
<dbReference type="Pfam" id="PF02311">
    <property type="entry name" value="AraC_binding"/>
    <property type="match status" value="1"/>
</dbReference>
<name>A0A3E1P1M5_9BACT</name>
<dbReference type="InterPro" id="IPR003313">
    <property type="entry name" value="AraC-bd"/>
</dbReference>
<comment type="caution">
    <text evidence="5">The sequence shown here is derived from an EMBL/GenBank/DDBJ whole genome shotgun (WGS) entry which is preliminary data.</text>
</comment>
<dbReference type="PRINTS" id="PR00032">
    <property type="entry name" value="HTHARAC"/>
</dbReference>
<organism evidence="5 6">
    <name type="scientific">Chitinophaga silvisoli</name>
    <dbReference type="NCBI Taxonomy" id="2291814"/>
    <lineage>
        <taxon>Bacteria</taxon>
        <taxon>Pseudomonadati</taxon>
        <taxon>Bacteroidota</taxon>
        <taxon>Chitinophagia</taxon>
        <taxon>Chitinophagales</taxon>
        <taxon>Chitinophagaceae</taxon>
        <taxon>Chitinophaga</taxon>
    </lineage>
</organism>
<dbReference type="PANTHER" id="PTHR43280:SF32">
    <property type="entry name" value="TRANSCRIPTIONAL REGULATORY PROTEIN"/>
    <property type="match status" value="1"/>
</dbReference>
<evidence type="ECO:0000259" key="4">
    <source>
        <dbReference type="PROSITE" id="PS01124"/>
    </source>
</evidence>
<dbReference type="InterPro" id="IPR009057">
    <property type="entry name" value="Homeodomain-like_sf"/>
</dbReference>
<dbReference type="Gene3D" id="1.10.10.60">
    <property type="entry name" value="Homeodomain-like"/>
    <property type="match status" value="1"/>
</dbReference>
<proteinExistence type="predicted"/>
<sequence>MAKRRASIPVNPMANQFGAGIAIEKLLVEKLLPKEKEEAGRPHREDGHSFFLLEKGKVSIEIDFEKYNIKPSSLLYLHPNQVHRITAFENVTVCVWSIRNEHLQPEYLKILEELTPTSPLLLKKDAVSLLSDAVSLGMRLFDRKEDKLYHAAIKDSCNALVALAISQFLGHTTSTQKLSRFETVAKSFRNLLERNYTTDKRPAVYAKKLNISIPYLNECVRHATGFSVSHHIQQRVILEAKRLLSHSDQAIKEIAAELGYDDYPYFSRLFTKVVGKTPVAFRNKNLD</sequence>
<dbReference type="PROSITE" id="PS01124">
    <property type="entry name" value="HTH_ARAC_FAMILY_2"/>
    <property type="match status" value="1"/>
</dbReference>
<dbReference type="AlphaFoldDB" id="A0A3E1P1M5"/>
<dbReference type="OrthoDB" id="1096411at2"/>
<dbReference type="InterPro" id="IPR037923">
    <property type="entry name" value="HTH-like"/>
</dbReference>
<dbReference type="SUPFAM" id="SSF51215">
    <property type="entry name" value="Regulatory protein AraC"/>
    <property type="match status" value="1"/>
</dbReference>
<evidence type="ECO:0000256" key="2">
    <source>
        <dbReference type="ARBA" id="ARBA00023125"/>
    </source>
</evidence>
<accession>A0A3E1P1M5</accession>
<dbReference type="EMBL" id="QTJV01000004">
    <property type="protein sequence ID" value="RFM34076.1"/>
    <property type="molecule type" value="Genomic_DNA"/>
</dbReference>
<keyword evidence="3" id="KW-0804">Transcription</keyword>
<dbReference type="Proteomes" id="UP000261174">
    <property type="component" value="Unassembled WGS sequence"/>
</dbReference>
<evidence type="ECO:0000313" key="5">
    <source>
        <dbReference type="EMBL" id="RFM34076.1"/>
    </source>
</evidence>
<dbReference type="Gene3D" id="2.60.120.10">
    <property type="entry name" value="Jelly Rolls"/>
    <property type="match status" value="1"/>
</dbReference>